<dbReference type="InterPro" id="IPR017439">
    <property type="entry name" value="Amidohydrolase"/>
</dbReference>
<dbReference type="PANTHER" id="PTHR11014">
    <property type="entry name" value="PEPTIDASE M20 FAMILY MEMBER"/>
    <property type="match status" value="1"/>
</dbReference>
<evidence type="ECO:0000259" key="1">
    <source>
        <dbReference type="Pfam" id="PF07687"/>
    </source>
</evidence>
<feature type="domain" description="Peptidase M20 dimerisation" evidence="1">
    <location>
        <begin position="191"/>
        <end position="284"/>
    </location>
</feature>
<protein>
    <submittedName>
        <fullName evidence="2">M20 family metallopeptidase</fullName>
    </submittedName>
</protein>
<dbReference type="SUPFAM" id="SSF55031">
    <property type="entry name" value="Bacterial exopeptidase dimerisation domain"/>
    <property type="match status" value="1"/>
</dbReference>
<dbReference type="InterPro" id="IPR011650">
    <property type="entry name" value="Peptidase_M20_dimer"/>
</dbReference>
<dbReference type="SUPFAM" id="SSF53187">
    <property type="entry name" value="Zn-dependent exopeptidases"/>
    <property type="match status" value="1"/>
</dbReference>
<dbReference type="NCBIfam" id="TIGR01891">
    <property type="entry name" value="amidohydrolases"/>
    <property type="match status" value="1"/>
</dbReference>
<keyword evidence="3" id="KW-1185">Reference proteome</keyword>
<dbReference type="Proteomes" id="UP001592581">
    <property type="component" value="Unassembled WGS sequence"/>
</dbReference>
<accession>A0ABV6XGE7</accession>
<name>A0ABV6XGE7_9ACTN</name>
<dbReference type="CDD" id="cd03886">
    <property type="entry name" value="M20_Acy1"/>
    <property type="match status" value="1"/>
</dbReference>
<dbReference type="Gene3D" id="3.40.630.10">
    <property type="entry name" value="Zn peptidases"/>
    <property type="match status" value="1"/>
</dbReference>
<dbReference type="PIRSF" id="PIRSF005962">
    <property type="entry name" value="Pept_M20D_amidohydro"/>
    <property type="match status" value="1"/>
</dbReference>
<dbReference type="Pfam" id="PF07687">
    <property type="entry name" value="M20_dimer"/>
    <property type="match status" value="1"/>
</dbReference>
<dbReference type="EMBL" id="JBEUKS010000001">
    <property type="protein sequence ID" value="MFC1437062.1"/>
    <property type="molecule type" value="Genomic_DNA"/>
</dbReference>
<dbReference type="RefSeq" id="WP_380562124.1">
    <property type="nucleotide sequence ID" value="NZ_JBEUKS010000001.1"/>
</dbReference>
<dbReference type="Gene3D" id="3.30.70.360">
    <property type="match status" value="1"/>
</dbReference>
<reference evidence="2 3" key="1">
    <citation type="submission" date="2024-06" db="EMBL/GenBank/DDBJ databases">
        <authorList>
            <person name="Lee S.D."/>
        </authorList>
    </citation>
    <scope>NUCLEOTIDE SEQUENCE [LARGE SCALE GENOMIC DNA]</scope>
    <source>
        <strain evidence="2 3">N1-10</strain>
    </source>
</reference>
<organism evidence="2 3">
    <name type="scientific">Streptacidiphilus jeojiensis</name>
    <dbReference type="NCBI Taxonomy" id="3229225"/>
    <lineage>
        <taxon>Bacteria</taxon>
        <taxon>Bacillati</taxon>
        <taxon>Actinomycetota</taxon>
        <taxon>Actinomycetes</taxon>
        <taxon>Kitasatosporales</taxon>
        <taxon>Streptomycetaceae</taxon>
        <taxon>Streptacidiphilus</taxon>
    </lineage>
</organism>
<sequence>MDVRDDAQAMLPELLALRRAVHREPEVGLALPRTQEKVLAALSGLPLAVTPGSALSSVTAVLRGAHPGPVVLLRADLDALPVDEEVDLPFRSRFEGRMHACGHDLHTAMLVGAAHLLAARRDRLAGSVVFMFQPGEEGYDGARHMIEEGVLDAADQRPAAAYALHVSSSLWEAGRFATRAGCLMAACDRLAVTVHGAGGHGSAPHRARNPIPVACTMVNALQGFLTGAVDPVRAAVISVGSIHAGTGAAIIPPTAHFEATVRTFDTETREAIARGAVRLCEDIARAHGMTAQAVLHSQYPATVAAERESAFAADVARDLFGADRFQEMAHPLTASEDFSRVLDVVPGTILQLGAALPGRDWRTAPANHSPLAAFDDSLLPDGAALYAELALRRLARGPAD</sequence>
<dbReference type="InterPro" id="IPR036264">
    <property type="entry name" value="Bact_exopeptidase_dim_dom"/>
</dbReference>
<dbReference type="PANTHER" id="PTHR11014:SF63">
    <property type="entry name" value="METALLOPEPTIDASE, PUTATIVE (AFU_ORTHOLOGUE AFUA_6G09600)-RELATED"/>
    <property type="match status" value="1"/>
</dbReference>
<gene>
    <name evidence="2" type="ORF">ABUW04_02240</name>
</gene>
<dbReference type="InterPro" id="IPR002933">
    <property type="entry name" value="Peptidase_M20"/>
</dbReference>
<evidence type="ECO:0000313" key="3">
    <source>
        <dbReference type="Proteomes" id="UP001592581"/>
    </source>
</evidence>
<comment type="caution">
    <text evidence="2">The sequence shown here is derived from an EMBL/GenBank/DDBJ whole genome shotgun (WGS) entry which is preliminary data.</text>
</comment>
<proteinExistence type="predicted"/>
<evidence type="ECO:0000313" key="2">
    <source>
        <dbReference type="EMBL" id="MFC1437062.1"/>
    </source>
</evidence>
<dbReference type="Pfam" id="PF01546">
    <property type="entry name" value="Peptidase_M20"/>
    <property type="match status" value="1"/>
</dbReference>